<dbReference type="EMBL" id="FYEZ01000001">
    <property type="protein sequence ID" value="SNC65441.1"/>
    <property type="molecule type" value="Genomic_DNA"/>
</dbReference>
<feature type="transmembrane region" description="Helical" evidence="7">
    <location>
        <begin position="186"/>
        <end position="205"/>
    </location>
</feature>
<dbReference type="InterPro" id="IPR019108">
    <property type="entry name" value="Caa3_assmbl_CtaG-rel"/>
</dbReference>
<sequence>MSSSTSAPQPPTRSTPGDPPRPEPAPGSSSWPLVVLWALGTALVAVVAAYLSGATRQLLLVDAGPVVRWALPVVRGLLVASTAVTLGALGTAAFVVPERRNTARLPLLRRVALGAAVVWAVMAWALSILTFSEVLGTSLTAPDFWTQYFAFWWELDLLAQIQLAGLVAAVVAVVVARSRERSGLHWAFWIAVIATLPLAFTGHSGGTLDHSAAVNGYGAHLIAVSVWTGGLVGLTLLWRGLGEDRAVAVARYSTVALWAYVVAGLSGVLNASLRVEMGDLLGTSYGQLLVAKTLLLMVLGGFGVAHRRSVVERLRQDPGARTSFTRLAGVELAIMALAAGLGSALARTPTPVPEISGEAIGDPAVALTGYPTPTELTWMRWVTAWEIEWLFTTVAVVAVALYAVGWWRLKRRGDSWPWQRLPLWILGWAVFLYIVDGAPTVYGRVMFSAHMVMHMSLMMAIPLLLVPAAPITLALRTLPARKDRTIGPREWILGLVHSKYAQTIGHPVIAGLLFFFSLVIFYWSPLLELALTTHGGHVLMVVHFLGVGYLFVWSLVGPDPGGVDWPAPLRLLVLIATLAGHAFFGVAMMMGTYLLAPDFFTSLNLPWVTDLVADQQLGGGIAWGIGELPTVILAILVGLEWANTDERESRRYDRKAVRDHDAELSAYNERLAAMGAADAGQESTPQVAPEAAGESRRGTGQEAEAR</sequence>
<name>A0A212THZ0_9MICO</name>
<dbReference type="AlphaFoldDB" id="A0A212THZ0"/>
<keyword evidence="4 7" id="KW-1133">Transmembrane helix</keyword>
<evidence type="ECO:0000256" key="7">
    <source>
        <dbReference type="SAM" id="Phobius"/>
    </source>
</evidence>
<feature type="transmembrane region" description="Helical" evidence="7">
    <location>
        <begin position="73"/>
        <end position="95"/>
    </location>
</feature>
<proteinExistence type="predicted"/>
<organism evidence="9 10">
    <name type="scientific">Kytococcus aerolatus</name>
    <dbReference type="NCBI Taxonomy" id="592308"/>
    <lineage>
        <taxon>Bacteria</taxon>
        <taxon>Bacillati</taxon>
        <taxon>Actinomycetota</taxon>
        <taxon>Actinomycetes</taxon>
        <taxon>Micrococcales</taxon>
        <taxon>Kytococcaceae</taxon>
        <taxon>Kytococcus</taxon>
    </lineage>
</organism>
<feature type="transmembrane region" description="Helical" evidence="7">
    <location>
        <begin position="107"/>
        <end position="131"/>
    </location>
</feature>
<feature type="transmembrane region" description="Helical" evidence="7">
    <location>
        <begin position="151"/>
        <end position="174"/>
    </location>
</feature>
<evidence type="ECO:0000313" key="9">
    <source>
        <dbReference type="EMBL" id="SNC65441.1"/>
    </source>
</evidence>
<dbReference type="GO" id="GO:0006825">
    <property type="term" value="P:copper ion transport"/>
    <property type="evidence" value="ECO:0007669"/>
    <property type="project" value="InterPro"/>
</dbReference>
<evidence type="ECO:0000256" key="5">
    <source>
        <dbReference type="ARBA" id="ARBA00023136"/>
    </source>
</evidence>
<dbReference type="Proteomes" id="UP000198122">
    <property type="component" value="Unassembled WGS sequence"/>
</dbReference>
<protein>
    <submittedName>
        <fullName evidence="9">Putative copper resistance protein D</fullName>
    </submittedName>
</protein>
<dbReference type="OrthoDB" id="5241646at2"/>
<dbReference type="Pfam" id="PF05425">
    <property type="entry name" value="CopD"/>
    <property type="match status" value="1"/>
</dbReference>
<feature type="transmembrane region" description="Helical" evidence="7">
    <location>
        <begin position="217"/>
        <end position="237"/>
    </location>
</feature>
<feature type="transmembrane region" description="Helical" evidence="7">
    <location>
        <begin position="454"/>
        <end position="475"/>
    </location>
</feature>
<evidence type="ECO:0000256" key="2">
    <source>
        <dbReference type="ARBA" id="ARBA00022475"/>
    </source>
</evidence>
<feature type="transmembrane region" description="Helical" evidence="7">
    <location>
        <begin position="249"/>
        <end position="273"/>
    </location>
</feature>
<dbReference type="PANTHER" id="PTHR34820">
    <property type="entry name" value="INNER MEMBRANE PROTEIN YEBZ"/>
    <property type="match status" value="1"/>
</dbReference>
<evidence type="ECO:0000256" key="4">
    <source>
        <dbReference type="ARBA" id="ARBA00022989"/>
    </source>
</evidence>
<feature type="transmembrane region" description="Helical" evidence="7">
    <location>
        <begin position="421"/>
        <end position="442"/>
    </location>
</feature>
<feature type="transmembrane region" description="Helical" evidence="7">
    <location>
        <begin position="504"/>
        <end position="524"/>
    </location>
</feature>
<feature type="compositionally biased region" description="Basic and acidic residues" evidence="6">
    <location>
        <begin position="693"/>
        <end position="706"/>
    </location>
</feature>
<feature type="transmembrane region" description="Helical" evidence="7">
    <location>
        <begin position="31"/>
        <end position="53"/>
    </location>
</feature>
<feature type="transmembrane region" description="Helical" evidence="7">
    <location>
        <begin position="621"/>
        <end position="642"/>
    </location>
</feature>
<dbReference type="Pfam" id="PF09678">
    <property type="entry name" value="Caa3_CtaG"/>
    <property type="match status" value="1"/>
</dbReference>
<feature type="transmembrane region" description="Helical" evidence="7">
    <location>
        <begin position="327"/>
        <end position="346"/>
    </location>
</feature>
<feature type="transmembrane region" description="Helical" evidence="7">
    <location>
        <begin position="569"/>
        <end position="596"/>
    </location>
</feature>
<accession>A0A212THZ0</accession>
<keyword evidence="3 7" id="KW-0812">Transmembrane</keyword>
<keyword evidence="10" id="KW-1185">Reference proteome</keyword>
<feature type="domain" description="Copper resistance protein D" evidence="8">
    <location>
        <begin position="248"/>
        <end position="344"/>
    </location>
</feature>
<dbReference type="GO" id="GO:0005886">
    <property type="term" value="C:plasma membrane"/>
    <property type="evidence" value="ECO:0007669"/>
    <property type="project" value="UniProtKB-SubCell"/>
</dbReference>
<feature type="transmembrane region" description="Helical" evidence="7">
    <location>
        <begin position="389"/>
        <end position="409"/>
    </location>
</feature>
<feature type="region of interest" description="Disordered" evidence="6">
    <location>
        <begin position="1"/>
        <end position="26"/>
    </location>
</feature>
<dbReference type="RefSeq" id="WP_143469515.1">
    <property type="nucleotide sequence ID" value="NZ_FYEZ01000001.1"/>
</dbReference>
<keyword evidence="2" id="KW-1003">Cell membrane</keyword>
<comment type="subcellular location">
    <subcellularLocation>
        <location evidence="1">Cell membrane</location>
        <topology evidence="1">Multi-pass membrane protein</topology>
    </subcellularLocation>
</comment>
<feature type="region of interest" description="Disordered" evidence="6">
    <location>
        <begin position="675"/>
        <end position="706"/>
    </location>
</feature>
<dbReference type="InterPro" id="IPR032694">
    <property type="entry name" value="CopC/D"/>
</dbReference>
<evidence type="ECO:0000256" key="6">
    <source>
        <dbReference type="SAM" id="MobiDB-lite"/>
    </source>
</evidence>
<dbReference type="PANTHER" id="PTHR34820:SF4">
    <property type="entry name" value="INNER MEMBRANE PROTEIN YEBZ"/>
    <property type="match status" value="1"/>
</dbReference>
<feature type="transmembrane region" description="Helical" evidence="7">
    <location>
        <begin position="285"/>
        <end position="306"/>
    </location>
</feature>
<evidence type="ECO:0000256" key="1">
    <source>
        <dbReference type="ARBA" id="ARBA00004651"/>
    </source>
</evidence>
<reference evidence="9 10" key="1">
    <citation type="submission" date="2017-06" db="EMBL/GenBank/DDBJ databases">
        <authorList>
            <person name="Kim H.J."/>
            <person name="Triplett B.A."/>
        </authorList>
    </citation>
    <scope>NUCLEOTIDE SEQUENCE [LARGE SCALE GENOMIC DNA]</scope>
    <source>
        <strain evidence="9 10">DSM 22179</strain>
    </source>
</reference>
<evidence type="ECO:0000313" key="10">
    <source>
        <dbReference type="Proteomes" id="UP000198122"/>
    </source>
</evidence>
<dbReference type="InterPro" id="IPR008457">
    <property type="entry name" value="Cu-R_CopD_dom"/>
</dbReference>
<evidence type="ECO:0000259" key="8">
    <source>
        <dbReference type="Pfam" id="PF05425"/>
    </source>
</evidence>
<evidence type="ECO:0000256" key="3">
    <source>
        <dbReference type="ARBA" id="ARBA00022692"/>
    </source>
</evidence>
<gene>
    <name evidence="9" type="ORF">SAMN05445756_1329</name>
</gene>
<keyword evidence="5 7" id="KW-0472">Membrane</keyword>
<feature type="transmembrane region" description="Helical" evidence="7">
    <location>
        <begin position="536"/>
        <end position="557"/>
    </location>
</feature>
<feature type="compositionally biased region" description="Pro residues" evidence="6">
    <location>
        <begin position="8"/>
        <end position="25"/>
    </location>
</feature>